<name>A0ABY4UA23_9SPHN</name>
<dbReference type="Proteomes" id="UP001056619">
    <property type="component" value="Chromosome"/>
</dbReference>
<dbReference type="PANTHER" id="PTHR35535:SF1">
    <property type="entry name" value="HEAT SHOCK PROTEIN HSLJ"/>
    <property type="match status" value="1"/>
</dbReference>
<protein>
    <submittedName>
        <fullName evidence="2">META domain-containing protein</fullName>
    </submittedName>
</protein>
<keyword evidence="3" id="KW-1185">Reference proteome</keyword>
<dbReference type="Pfam" id="PF03724">
    <property type="entry name" value="META"/>
    <property type="match status" value="1"/>
</dbReference>
<reference evidence="2 3" key="1">
    <citation type="submission" date="2022-06" db="EMBL/GenBank/DDBJ databases">
        <authorList>
            <person name="Liu G."/>
        </authorList>
    </citation>
    <scope>NUCLEOTIDE SEQUENCE [LARGE SCALE GENOMIC DNA]</scope>
    <source>
        <strain evidence="2 3">E4</strain>
    </source>
</reference>
<evidence type="ECO:0000313" key="2">
    <source>
        <dbReference type="EMBL" id="USA62537.1"/>
    </source>
</evidence>
<dbReference type="RefSeq" id="WP_301642863.1">
    <property type="nucleotide sequence ID" value="NZ_CP098494.1"/>
</dbReference>
<evidence type="ECO:0000313" key="3">
    <source>
        <dbReference type="Proteomes" id="UP001056619"/>
    </source>
</evidence>
<sequence>MIVEDIAGRGIIDYSRIELVLEYDEQLSGSTGCNLLLGRYRVDGSAMTIDIAMTTRKVCPEALMYQERVFLGTIESIDSYRFDPTGAFVLQDGNQPWVLAQSHKRRP</sequence>
<organism evidence="2 3">
    <name type="scientific">Qipengyuania citrea</name>
    <dbReference type="NCBI Taxonomy" id="225971"/>
    <lineage>
        <taxon>Bacteria</taxon>
        <taxon>Pseudomonadati</taxon>
        <taxon>Pseudomonadota</taxon>
        <taxon>Alphaproteobacteria</taxon>
        <taxon>Sphingomonadales</taxon>
        <taxon>Erythrobacteraceae</taxon>
        <taxon>Qipengyuania</taxon>
    </lineage>
</organism>
<dbReference type="InterPro" id="IPR038670">
    <property type="entry name" value="HslJ-like_sf"/>
</dbReference>
<accession>A0ABY4UA23</accession>
<dbReference type="InterPro" id="IPR005184">
    <property type="entry name" value="DUF306_Meta_HslJ"/>
</dbReference>
<proteinExistence type="predicted"/>
<gene>
    <name evidence="2" type="ORF">NCF85_06085</name>
</gene>
<evidence type="ECO:0000259" key="1">
    <source>
        <dbReference type="Pfam" id="PF03724"/>
    </source>
</evidence>
<dbReference type="PANTHER" id="PTHR35535">
    <property type="entry name" value="HEAT SHOCK PROTEIN HSLJ"/>
    <property type="match status" value="1"/>
</dbReference>
<dbReference type="InterPro" id="IPR053147">
    <property type="entry name" value="Hsp_HslJ-like"/>
</dbReference>
<dbReference type="Gene3D" id="2.40.128.270">
    <property type="match status" value="1"/>
</dbReference>
<dbReference type="EMBL" id="CP098494">
    <property type="protein sequence ID" value="USA62537.1"/>
    <property type="molecule type" value="Genomic_DNA"/>
</dbReference>
<feature type="domain" description="DUF306" evidence="1">
    <location>
        <begin position="4"/>
        <end position="95"/>
    </location>
</feature>